<feature type="compositionally biased region" description="Polar residues" evidence="5">
    <location>
        <begin position="327"/>
        <end position="337"/>
    </location>
</feature>
<dbReference type="Gene3D" id="1.25.40.170">
    <property type="entry name" value="Smaug, PHAT domain"/>
    <property type="match status" value="1"/>
</dbReference>
<comment type="subcellular location">
    <subcellularLocation>
        <location evidence="1">Cytoplasm</location>
    </subcellularLocation>
</comment>
<dbReference type="GO" id="GO:0000289">
    <property type="term" value="P:nuclear-transcribed mRNA poly(A) tail shortening"/>
    <property type="evidence" value="ECO:0007669"/>
    <property type="project" value="TreeGrafter"/>
</dbReference>
<dbReference type="InterPro" id="IPR013761">
    <property type="entry name" value="SAM/pointed_sf"/>
</dbReference>
<evidence type="ECO:0000313" key="7">
    <source>
        <dbReference type="EMBL" id="CAF0821138.1"/>
    </source>
</evidence>
<dbReference type="EMBL" id="CAJNON010000029">
    <property type="protein sequence ID" value="CAF0821138.1"/>
    <property type="molecule type" value="Genomic_DNA"/>
</dbReference>
<proteinExistence type="inferred from homology"/>
<feature type="compositionally biased region" description="Polar residues" evidence="5">
    <location>
        <begin position="722"/>
        <end position="734"/>
    </location>
</feature>
<keyword evidence="3" id="KW-0963">Cytoplasm</keyword>
<evidence type="ECO:0000256" key="3">
    <source>
        <dbReference type="ARBA" id="ARBA00022490"/>
    </source>
</evidence>
<evidence type="ECO:0000256" key="4">
    <source>
        <dbReference type="ARBA" id="ARBA00022884"/>
    </source>
</evidence>
<evidence type="ECO:0000259" key="6">
    <source>
        <dbReference type="SMART" id="SM00454"/>
    </source>
</evidence>
<accession>A0A813U019</accession>
<feature type="compositionally biased region" description="Low complexity" evidence="5">
    <location>
        <begin position="738"/>
        <end position="750"/>
    </location>
</feature>
<comment type="similarity">
    <text evidence="2">Belongs to the SMAUG family.</text>
</comment>
<gene>
    <name evidence="8" type="ORF">OKA104_LOCUS6666</name>
    <name evidence="7" type="ORF">VCS650_LOCUS5081</name>
</gene>
<feature type="region of interest" description="Disordered" evidence="5">
    <location>
        <begin position="722"/>
        <end position="795"/>
    </location>
</feature>
<comment type="caution">
    <text evidence="7">The sequence shown here is derived from an EMBL/GenBank/DDBJ whole genome shotgun (WGS) entry which is preliminary data.</text>
</comment>
<protein>
    <recommendedName>
        <fullName evidence="6">SAM domain-containing protein</fullName>
    </recommendedName>
</protein>
<dbReference type="InterPro" id="IPR050897">
    <property type="entry name" value="SMAUG/VTS1_RNA-bind"/>
</dbReference>
<dbReference type="Proteomes" id="UP000663891">
    <property type="component" value="Unassembled WGS sequence"/>
</dbReference>
<keyword evidence="4" id="KW-0694">RNA-binding</keyword>
<evidence type="ECO:0000256" key="2">
    <source>
        <dbReference type="ARBA" id="ARBA00008232"/>
    </source>
</evidence>
<dbReference type="Gene3D" id="1.10.150.50">
    <property type="entry name" value="Transcription Factor, Ets-1"/>
    <property type="match status" value="1"/>
</dbReference>
<dbReference type="SUPFAM" id="SSF47769">
    <property type="entry name" value="SAM/Pointed domain"/>
    <property type="match status" value="1"/>
</dbReference>
<feature type="domain" description="SAM" evidence="6">
    <location>
        <begin position="379"/>
        <end position="442"/>
    </location>
</feature>
<dbReference type="PANTHER" id="PTHR12515">
    <property type="entry name" value="STERILE ALPHA MOTIF DOMAIN CONTAINING PROTEIN 4-RELATED"/>
    <property type="match status" value="1"/>
</dbReference>
<dbReference type="EMBL" id="CAJOAY010000247">
    <property type="protein sequence ID" value="CAF3601989.1"/>
    <property type="molecule type" value="Genomic_DNA"/>
</dbReference>
<dbReference type="OrthoDB" id="2155283at2759"/>
<evidence type="ECO:0000313" key="9">
    <source>
        <dbReference type="Proteomes" id="UP000663891"/>
    </source>
</evidence>
<feature type="compositionally biased region" description="Polar residues" evidence="5">
    <location>
        <begin position="773"/>
        <end position="782"/>
    </location>
</feature>
<dbReference type="Pfam" id="PF00536">
    <property type="entry name" value="SAM_1"/>
    <property type="match status" value="1"/>
</dbReference>
<dbReference type="InterPro" id="IPR037093">
    <property type="entry name" value="PHAT_dom_sf"/>
</dbReference>
<evidence type="ECO:0000256" key="1">
    <source>
        <dbReference type="ARBA" id="ARBA00004496"/>
    </source>
</evidence>
<reference evidence="7" key="1">
    <citation type="submission" date="2021-02" db="EMBL/GenBank/DDBJ databases">
        <authorList>
            <person name="Nowell W R."/>
        </authorList>
    </citation>
    <scope>NUCLEOTIDE SEQUENCE</scope>
</reference>
<evidence type="ECO:0000256" key="5">
    <source>
        <dbReference type="SAM" id="MobiDB-lite"/>
    </source>
</evidence>
<dbReference type="GO" id="GO:0003729">
    <property type="term" value="F:mRNA binding"/>
    <property type="evidence" value="ECO:0007669"/>
    <property type="project" value="TreeGrafter"/>
</dbReference>
<dbReference type="SMART" id="SM00454">
    <property type="entry name" value="SAM"/>
    <property type="match status" value="1"/>
</dbReference>
<feature type="region of interest" description="Disordered" evidence="5">
    <location>
        <begin position="285"/>
        <end position="337"/>
    </location>
</feature>
<dbReference type="InterPro" id="IPR001660">
    <property type="entry name" value="SAM"/>
</dbReference>
<dbReference type="AlphaFoldDB" id="A0A813U019"/>
<dbReference type="GO" id="GO:0030371">
    <property type="term" value="F:translation repressor activity"/>
    <property type="evidence" value="ECO:0007669"/>
    <property type="project" value="InterPro"/>
</dbReference>
<dbReference type="PANTHER" id="PTHR12515:SF5">
    <property type="entry name" value="PROTEIN SMAUG"/>
    <property type="match status" value="1"/>
</dbReference>
<dbReference type="Proteomes" id="UP000663881">
    <property type="component" value="Unassembled WGS sequence"/>
</dbReference>
<dbReference type="GO" id="GO:0000932">
    <property type="term" value="C:P-body"/>
    <property type="evidence" value="ECO:0007669"/>
    <property type="project" value="TreeGrafter"/>
</dbReference>
<organism evidence="7 9">
    <name type="scientific">Adineta steineri</name>
    <dbReference type="NCBI Taxonomy" id="433720"/>
    <lineage>
        <taxon>Eukaryota</taxon>
        <taxon>Metazoa</taxon>
        <taxon>Spiralia</taxon>
        <taxon>Gnathifera</taxon>
        <taxon>Rotifera</taxon>
        <taxon>Eurotatoria</taxon>
        <taxon>Bdelloidea</taxon>
        <taxon>Adinetida</taxon>
        <taxon>Adinetidae</taxon>
        <taxon>Adineta</taxon>
    </lineage>
</organism>
<sequence length="843" mass="96583">MLTTSENFPEQFLRIQKQFKEWSSFDQLYATVELTRTFQLSYRHFLFQLFQSHILNQNDDIFNHIVDDANSSDIVNCLLSNSLDKILCTLQLYLPLISTKTINEKLLDAYRDVLIFLDLNLINSTKFSYTEQQLINFCQQIYFFIQTNPSLTRLLSHIPKLSNLIQTKKFPPPSEEQQSYHQPLQRFSSIRSQGQSLKNFVSEGAHTSISQQLTRLETNDSGVDLTEPPMASQFSNLLSSHSHPHSFIDRTQSNNKHTFVGKTASSPIPEHGTLHVPARMPLKGVLSAPAPASSSDYRHKNSTYQQFKHRSTLAKSDEDEQESQEQTNDFNHTNESSKPLGQFYSLRYRNIKPNQNSEDVSQYLGVDANSTPGRNTFLQPNTGMKDVPKWLKNLRLHKYDVFFSQMTYDQMMNLTMEQLKKLNITDGACAKILLNIKKLKERSILLKQCLTDIDNGQIELSNVIGQLTEILSTPIRSKQLELENNSEEDLPELILQILQKIYQQLTTTSPPDICNSLLGLFDRCYKHEAFIDNQRVIVLQWRGRLSAMLQSLGKIEYKTIQSTFSHTPQRRSIKSSIRPMKSSLGLYHSNHSTNTVPLMKFNSEPQHNSLMETNLIRRPNKSPINIYSTTEETNEVTSIQASFSCITSTPQRNNGAYLVNNQHQALTRKASIDPYSDNNSNNKTKLCKTISDPSKIRFYNPTQMNHMQFSSIRSQQQNLFPTFSTPYSQQTQFPARSPPTTTTTDTSTSPIKECYPDNEHSDFYGNNNNNNNATSISSASDTNELDNTDDQRQNDRDLESFYRDMTESTINDDVNDSLVDHKDEIMDVSNLKQSLNNSTDIEQ</sequence>
<name>A0A813U019_9BILA</name>
<evidence type="ECO:0000313" key="8">
    <source>
        <dbReference type="EMBL" id="CAF3601989.1"/>
    </source>
</evidence>